<dbReference type="SMART" id="SM00365">
    <property type="entry name" value="LRR_SD22"/>
    <property type="match status" value="8"/>
</dbReference>
<keyword evidence="1" id="KW-0433">Leucine-rich repeat</keyword>
<keyword evidence="5" id="KW-1185">Reference proteome</keyword>
<dbReference type="PANTHER" id="PTHR45617:SF181">
    <property type="entry name" value="LP04042P"/>
    <property type="match status" value="1"/>
</dbReference>
<gene>
    <name evidence="4" type="ORF">IPOD504_LOCUS10807</name>
</gene>
<dbReference type="InterPro" id="IPR003591">
    <property type="entry name" value="Leu-rich_rpt_typical-subtyp"/>
</dbReference>
<dbReference type="Gene3D" id="3.80.10.10">
    <property type="entry name" value="Ribonuclease Inhibitor"/>
    <property type="match status" value="5"/>
</dbReference>
<dbReference type="PANTHER" id="PTHR45617">
    <property type="entry name" value="LEUCINE RICH REPEAT FAMILY PROTEIN"/>
    <property type="match status" value="1"/>
</dbReference>
<dbReference type="PRINTS" id="PR00019">
    <property type="entry name" value="LEURICHRPT"/>
</dbReference>
<evidence type="ECO:0000256" key="1">
    <source>
        <dbReference type="ARBA" id="ARBA00022614"/>
    </source>
</evidence>
<keyword evidence="3" id="KW-0732">Signal</keyword>
<dbReference type="InterPro" id="IPR032675">
    <property type="entry name" value="LRR_dom_sf"/>
</dbReference>
<dbReference type="Pfam" id="PF00560">
    <property type="entry name" value="LRR_1"/>
    <property type="match status" value="1"/>
</dbReference>
<dbReference type="PROSITE" id="PS51450">
    <property type="entry name" value="LRR"/>
    <property type="match status" value="5"/>
</dbReference>
<feature type="signal peptide" evidence="3">
    <location>
        <begin position="1"/>
        <end position="17"/>
    </location>
</feature>
<name>A0ABN8ILP7_9NEOP</name>
<evidence type="ECO:0000313" key="4">
    <source>
        <dbReference type="EMBL" id="CAH2059296.1"/>
    </source>
</evidence>
<dbReference type="InterPro" id="IPR001611">
    <property type="entry name" value="Leu-rich_rpt"/>
</dbReference>
<evidence type="ECO:0000313" key="5">
    <source>
        <dbReference type="Proteomes" id="UP000837857"/>
    </source>
</evidence>
<organism evidence="4 5">
    <name type="scientific">Iphiclides podalirius</name>
    <name type="common">scarce swallowtail</name>
    <dbReference type="NCBI Taxonomy" id="110791"/>
    <lineage>
        <taxon>Eukaryota</taxon>
        <taxon>Metazoa</taxon>
        <taxon>Ecdysozoa</taxon>
        <taxon>Arthropoda</taxon>
        <taxon>Hexapoda</taxon>
        <taxon>Insecta</taxon>
        <taxon>Pterygota</taxon>
        <taxon>Neoptera</taxon>
        <taxon>Endopterygota</taxon>
        <taxon>Lepidoptera</taxon>
        <taxon>Glossata</taxon>
        <taxon>Ditrysia</taxon>
        <taxon>Papilionoidea</taxon>
        <taxon>Papilionidae</taxon>
        <taxon>Papilioninae</taxon>
        <taxon>Iphiclides</taxon>
    </lineage>
</organism>
<evidence type="ECO:0000256" key="3">
    <source>
        <dbReference type="SAM" id="SignalP"/>
    </source>
</evidence>
<feature type="non-terminal residue" evidence="4">
    <location>
        <position position="659"/>
    </location>
</feature>
<feature type="chain" id="PRO_5045705672" evidence="3">
    <location>
        <begin position="18"/>
        <end position="659"/>
    </location>
</feature>
<reference evidence="4" key="1">
    <citation type="submission" date="2022-03" db="EMBL/GenBank/DDBJ databases">
        <authorList>
            <person name="Martin H S."/>
        </authorList>
    </citation>
    <scope>NUCLEOTIDE SEQUENCE</scope>
</reference>
<evidence type="ECO:0000256" key="2">
    <source>
        <dbReference type="ARBA" id="ARBA00022737"/>
    </source>
</evidence>
<dbReference type="SMART" id="SM00369">
    <property type="entry name" value="LRR_TYP"/>
    <property type="match status" value="16"/>
</dbReference>
<accession>A0ABN8ILP7</accession>
<dbReference type="EMBL" id="OW152838">
    <property type="protein sequence ID" value="CAH2059296.1"/>
    <property type="molecule type" value="Genomic_DNA"/>
</dbReference>
<dbReference type="Proteomes" id="UP000837857">
    <property type="component" value="Chromosome 26"/>
</dbReference>
<keyword evidence="2" id="KW-0677">Repeat</keyword>
<sequence>MVARLIICACLLTSVSAKPTCKIYGAAKTAVICKRGESDFTLQRGLVSDRNVTTKVVLRACGISQVDLESFENLPSLKHLDLSQNKIQNLELGVLDGLTKLNHLNLSYNSITNLPLGLFDQIPNLLNLDFSANGLSSLELGVLDPLTKIKALNLSSNSLIGKNISPYLFDQNPHISVLDLSRNDMSRAPNNLLHSLQSLESFTLDRAFLAEVPKFATSPNLKTMKRLVLSTNQIQKIDDATVFVNLENLEVLDLERNNLESINENVFKPLRKLKGIYLRSNKLREIPINLFQNLPKLVNLDLAHNFIASFSARGLIGTSLKNLNLSDNGITFMPEKFCSQLKDIGVNLSKFFFNPNPWQCLFDQKPNLKLLDLRGNTIKNLKLGVFDALTKLQHLDLSSNSLVGKDINPYIFDRSKQIKFVDFSRNDMSESPDNLLHAFRALDFVNLDRCFLKAVPRFATIPNLKNLKHLMLSTNLISKIDNAATFVNLDNLEILNLAENCLEFINEHALKPLRNLKMVVLRDNKLKHVPDDLFRNLPVLANIDLSNNALTAIPVNFFRGTVLKNLNLSNNKFTYLQYNFCLELKNSGARLTRFFFNQNPWQCACLKDVLREVKAMSVEYNSAKYDGQHPVCVTQDEFVCHRHQNHNDAYIKLFESVIA</sequence>
<dbReference type="SUPFAM" id="SSF52058">
    <property type="entry name" value="L domain-like"/>
    <property type="match status" value="2"/>
</dbReference>
<proteinExistence type="predicted"/>
<dbReference type="Pfam" id="PF13855">
    <property type="entry name" value="LRR_8"/>
    <property type="match status" value="4"/>
</dbReference>
<protein>
    <submittedName>
        <fullName evidence="4">Uncharacterized protein</fullName>
    </submittedName>
</protein>